<comment type="function">
    <text evidence="2">Catalyzes the formation of N(4)-acetylcytidine (ac(4)C) at the wobble position of elongator tRNA(Met), using acetate and ATP as substrates. First activates an acetate ion to form acetyladenylate (Ac-AMP) and then transfers the acetyl group to tRNA to form ac(4)C34.</text>
</comment>
<dbReference type="PANTHER" id="PTHR37825">
    <property type="entry name" value="TRNA(MET) CYTIDINE ACETATE LIGASE"/>
    <property type="match status" value="1"/>
</dbReference>
<dbReference type="PANTHER" id="PTHR37825:SF1">
    <property type="entry name" value="TRNA(MET) CYTIDINE ACETATE LIGASE"/>
    <property type="match status" value="1"/>
</dbReference>
<dbReference type="Proteomes" id="UP000184052">
    <property type="component" value="Unassembled WGS sequence"/>
</dbReference>
<proteinExistence type="inferred from homology"/>
<dbReference type="GO" id="GO:0005737">
    <property type="term" value="C:cytoplasm"/>
    <property type="evidence" value="ECO:0007669"/>
    <property type="project" value="UniProtKB-SubCell"/>
</dbReference>
<accession>A0A1M6DHG0</accession>
<gene>
    <name evidence="2" type="primary">tmcAL</name>
    <name evidence="3" type="ORF">SAMN02745751_00914</name>
</gene>
<comment type="similarity">
    <text evidence="2">Belongs to the TmcAL family.</text>
</comment>
<dbReference type="GO" id="GO:0006400">
    <property type="term" value="P:tRNA modification"/>
    <property type="evidence" value="ECO:0007669"/>
    <property type="project" value="UniProtKB-UniRule"/>
</dbReference>
<keyword evidence="2" id="KW-0436">Ligase</keyword>
<dbReference type="AlphaFoldDB" id="A0A1M6DHG0"/>
<keyword evidence="2" id="KW-0067">ATP-binding</keyword>
<sequence>MNNIGIISEFNPFHNGHEYLLKKVKEKYKPDCIVIIMSGNFVQRGDMAIIDKWRRAEAAVIGGGNIVLELPLPYAVQNAEMFAKGALGILSKMDVGSICFGTESKDLNDIINISKLLSKETLEFKAMLKSNLNKGYSYPMAISMTVGENLDHVFTPNNILGIEYVKTIIKNNYNIKPLNIERIGSSYNSSQMEGQYSSASAIRNTLLGSNDPNVFDSVPLYSHERIMSFLDSYGKFNSLNHCYPLVQYKMLSSSHNDLTNIYDMKEGIENRFKKNLGIHESLDQFIKGVKSKRFTYSRIQRIILNTLLNLTNDLYESIQIENINNVRVLSFDKKGQLFMKNNKHRINFITKKSDFNHKTSSLADRKIFEATNKASQIYNFSVNSKNLNSEATSNPSIVDKS</sequence>
<dbReference type="RefSeq" id="WP_073047836.1">
    <property type="nucleotide sequence ID" value="NZ_FQZL01000006.1"/>
</dbReference>
<dbReference type="STRING" id="1121476.SAMN02745751_00914"/>
<feature type="binding site" evidence="2">
    <location>
        <begin position="7"/>
        <end position="20"/>
    </location>
    <ligand>
        <name>ATP</name>
        <dbReference type="ChEBI" id="CHEBI:30616"/>
    </ligand>
</feature>
<dbReference type="GO" id="GO:0005524">
    <property type="term" value="F:ATP binding"/>
    <property type="evidence" value="ECO:0007669"/>
    <property type="project" value="UniProtKB-KW"/>
</dbReference>
<feature type="binding site" evidence="2">
    <location>
        <position position="157"/>
    </location>
    <ligand>
        <name>ATP</name>
        <dbReference type="ChEBI" id="CHEBI:30616"/>
    </ligand>
</feature>
<dbReference type="EC" id="6.3.4.-" evidence="2"/>
<dbReference type="NCBIfam" id="NF010191">
    <property type="entry name" value="PRK13670.1"/>
    <property type="match status" value="1"/>
</dbReference>
<keyword evidence="2" id="KW-0694">RNA-binding</keyword>
<evidence type="ECO:0000256" key="1">
    <source>
        <dbReference type="ARBA" id="ARBA00022694"/>
    </source>
</evidence>
<protein>
    <recommendedName>
        <fullName evidence="2">tRNA(Met) cytidine acetate ligase</fullName>
        <ecNumber evidence="2">6.3.4.-</ecNumber>
    </recommendedName>
</protein>
<evidence type="ECO:0000256" key="2">
    <source>
        <dbReference type="HAMAP-Rule" id="MF_01539"/>
    </source>
</evidence>
<dbReference type="Pfam" id="PF05636">
    <property type="entry name" value="HIGH_NTase1"/>
    <property type="match status" value="1"/>
</dbReference>
<dbReference type="GO" id="GO:0000049">
    <property type="term" value="F:tRNA binding"/>
    <property type="evidence" value="ECO:0007669"/>
    <property type="project" value="UniProtKB-KW"/>
</dbReference>
<organism evidence="3 4">
    <name type="scientific">Dethiosulfatibacter aminovorans DSM 17477</name>
    <dbReference type="NCBI Taxonomy" id="1121476"/>
    <lineage>
        <taxon>Bacteria</taxon>
        <taxon>Bacillati</taxon>
        <taxon>Bacillota</taxon>
        <taxon>Tissierellia</taxon>
        <taxon>Dethiosulfatibacter</taxon>
    </lineage>
</organism>
<keyword evidence="3" id="KW-0808">Transferase</keyword>
<reference evidence="3 4" key="1">
    <citation type="submission" date="2016-11" db="EMBL/GenBank/DDBJ databases">
        <authorList>
            <person name="Jaros S."/>
            <person name="Januszkiewicz K."/>
            <person name="Wedrychowicz H."/>
        </authorList>
    </citation>
    <scope>NUCLEOTIDE SEQUENCE [LARGE SCALE GENOMIC DNA]</scope>
    <source>
        <strain evidence="3 4">DSM 17477</strain>
    </source>
</reference>
<keyword evidence="4" id="KW-1185">Reference proteome</keyword>
<name>A0A1M6DHG0_9FIRM</name>
<keyword evidence="2" id="KW-0820">tRNA-binding</keyword>
<keyword evidence="1 2" id="KW-0819">tRNA processing</keyword>
<comment type="subcellular location">
    <subcellularLocation>
        <location evidence="2">Cytoplasm</location>
    </subcellularLocation>
</comment>
<evidence type="ECO:0000313" key="3">
    <source>
        <dbReference type="EMBL" id="SHI72571.1"/>
    </source>
</evidence>
<feature type="binding site" evidence="2">
    <location>
        <position position="101"/>
    </location>
    <ligand>
        <name>ATP</name>
        <dbReference type="ChEBI" id="CHEBI:30616"/>
    </ligand>
</feature>
<dbReference type="EMBL" id="FQZL01000006">
    <property type="protein sequence ID" value="SHI72571.1"/>
    <property type="molecule type" value="Genomic_DNA"/>
</dbReference>
<evidence type="ECO:0000313" key="4">
    <source>
        <dbReference type="Proteomes" id="UP000184052"/>
    </source>
</evidence>
<keyword evidence="2" id="KW-0963">Cytoplasm</keyword>
<dbReference type="SUPFAM" id="SSF52374">
    <property type="entry name" value="Nucleotidylyl transferase"/>
    <property type="match status" value="1"/>
</dbReference>
<keyword evidence="2" id="KW-0547">Nucleotide-binding</keyword>
<dbReference type="NCBIfam" id="NF010192">
    <property type="entry name" value="PRK13671.1"/>
    <property type="match status" value="1"/>
</dbReference>
<dbReference type="GO" id="GO:0016879">
    <property type="term" value="F:ligase activity, forming carbon-nitrogen bonds"/>
    <property type="evidence" value="ECO:0007669"/>
    <property type="project" value="UniProtKB-UniRule"/>
</dbReference>
<dbReference type="InterPro" id="IPR008513">
    <property type="entry name" value="tRNA(Met)_cyd_acetate_ligase"/>
</dbReference>
<dbReference type="HAMAP" id="MF_01539">
    <property type="entry name" value="TmcAL"/>
    <property type="match status" value="1"/>
</dbReference>
<dbReference type="GO" id="GO:0016740">
    <property type="term" value="F:transferase activity"/>
    <property type="evidence" value="ECO:0007669"/>
    <property type="project" value="UniProtKB-KW"/>
</dbReference>
<dbReference type="Gene3D" id="3.40.50.620">
    <property type="entry name" value="HUPs"/>
    <property type="match status" value="1"/>
</dbReference>
<dbReference type="InterPro" id="IPR014729">
    <property type="entry name" value="Rossmann-like_a/b/a_fold"/>
</dbReference>
<comment type="catalytic activity">
    <reaction evidence="2">
        <text>cytidine(34) in elongator tRNA(Met) + acetate + ATP = N(4)-acetylcytidine(34) in elongator tRNA(Met) + AMP + diphosphate</text>
        <dbReference type="Rhea" id="RHEA:58144"/>
        <dbReference type="Rhea" id="RHEA-COMP:10693"/>
        <dbReference type="Rhea" id="RHEA-COMP:10694"/>
        <dbReference type="ChEBI" id="CHEBI:30089"/>
        <dbReference type="ChEBI" id="CHEBI:30616"/>
        <dbReference type="ChEBI" id="CHEBI:33019"/>
        <dbReference type="ChEBI" id="CHEBI:74900"/>
        <dbReference type="ChEBI" id="CHEBI:82748"/>
        <dbReference type="ChEBI" id="CHEBI:456215"/>
    </reaction>
</comment>
<feature type="binding site" evidence="2">
    <location>
        <begin position="182"/>
        <end position="183"/>
    </location>
    <ligand>
        <name>ATP</name>
        <dbReference type="ChEBI" id="CHEBI:30616"/>
    </ligand>
</feature>